<keyword evidence="4" id="KW-1185">Reference proteome</keyword>
<dbReference type="PANTHER" id="PTHR21411:SF0">
    <property type="entry name" value="REGULATORY PROTEIN ZESTE"/>
    <property type="match status" value="1"/>
</dbReference>
<gene>
    <name evidence="3" type="ORF">H4Q32_020610</name>
</gene>
<evidence type="ECO:0000313" key="4">
    <source>
        <dbReference type="Proteomes" id="UP000830375"/>
    </source>
</evidence>
<organism evidence="3 4">
    <name type="scientific">Labeo rohita</name>
    <name type="common">Indian major carp</name>
    <name type="synonym">Cyprinus rohita</name>
    <dbReference type="NCBI Taxonomy" id="84645"/>
    <lineage>
        <taxon>Eukaryota</taxon>
        <taxon>Metazoa</taxon>
        <taxon>Chordata</taxon>
        <taxon>Craniata</taxon>
        <taxon>Vertebrata</taxon>
        <taxon>Euteleostomi</taxon>
        <taxon>Actinopterygii</taxon>
        <taxon>Neopterygii</taxon>
        <taxon>Teleostei</taxon>
        <taxon>Ostariophysi</taxon>
        <taxon>Cypriniformes</taxon>
        <taxon>Cyprinidae</taxon>
        <taxon>Labeoninae</taxon>
        <taxon>Labeonini</taxon>
        <taxon>Labeo</taxon>
    </lineage>
</organism>
<comment type="caution">
    <text evidence="3">The sequence shown here is derived from an EMBL/GenBank/DDBJ whole genome shotgun (WGS) entry which is preliminary data.</text>
</comment>
<protein>
    <submittedName>
        <fullName evidence="3">Myb/SANT-like DNA-binding domain-containing protein 3</fullName>
    </submittedName>
</protein>
<evidence type="ECO:0000259" key="2">
    <source>
        <dbReference type="Pfam" id="PF13873"/>
    </source>
</evidence>
<dbReference type="PANTHER" id="PTHR21411">
    <property type="entry name" value="APONTIC"/>
    <property type="match status" value="1"/>
</dbReference>
<feature type="region of interest" description="Disordered" evidence="1">
    <location>
        <begin position="187"/>
        <end position="230"/>
    </location>
</feature>
<evidence type="ECO:0000313" key="3">
    <source>
        <dbReference type="EMBL" id="KAI2649356.1"/>
    </source>
</evidence>
<dbReference type="Proteomes" id="UP000830375">
    <property type="component" value="Unassembled WGS sequence"/>
</dbReference>
<accession>A0ABQ8LF71</accession>
<name>A0ABQ8LF71_LABRO</name>
<feature type="domain" description="Myb/SANT-like DNA-binding" evidence="2">
    <location>
        <begin position="65"/>
        <end position="126"/>
    </location>
</feature>
<dbReference type="EMBL" id="JACTAM010000024">
    <property type="protein sequence ID" value="KAI2649356.1"/>
    <property type="molecule type" value="Genomic_DNA"/>
</dbReference>
<feature type="compositionally biased region" description="Polar residues" evidence="1">
    <location>
        <begin position="188"/>
        <end position="226"/>
    </location>
</feature>
<sequence length="287" mass="32432">MRPVEGLLERVFLLVESDAGFGNVGQCLTEECVEQESVHLTKKWIKAEENAQKTSVNLRRPFFKQIVSNYPVIENKQHDSGTENKKKKAWISILNEFNSNEKVTKRTLQQIQVLWKNIKINLKKTTAATRQECFKTGGGLPVPPDTEELGDLLAGIIESQQPLEGIPDDDHLDSSDDLILTQDLGGAENSQDAQMNPAAASTNMQQQHPVSCSSISQHPAVSNPGSRSRGKRMTIHEKLAIEFHERKLQYLKEEHEVKMKILHLELSMKERDMKQQQCQLSLEPNLS</sequence>
<proteinExistence type="predicted"/>
<dbReference type="Pfam" id="PF13873">
    <property type="entry name" value="Myb_DNA-bind_5"/>
    <property type="match status" value="1"/>
</dbReference>
<reference evidence="3 4" key="1">
    <citation type="submission" date="2022-01" db="EMBL/GenBank/DDBJ databases">
        <title>A high-quality chromosome-level genome assembly of rohu carp, Labeo rohita.</title>
        <authorList>
            <person name="Arick M.A. II"/>
            <person name="Hsu C.-Y."/>
            <person name="Magbanua Z."/>
            <person name="Pechanova O."/>
            <person name="Grover C."/>
            <person name="Miller E."/>
            <person name="Thrash A."/>
            <person name="Ezzel L."/>
            <person name="Alam S."/>
            <person name="Benzie J."/>
            <person name="Hamilton M."/>
            <person name="Karsi A."/>
            <person name="Lawrence M.L."/>
            <person name="Peterson D.G."/>
        </authorList>
    </citation>
    <scope>NUCLEOTIDE SEQUENCE [LARGE SCALE GENOMIC DNA]</scope>
    <source>
        <strain evidence="4">BAU-BD-2019</strain>
        <tissue evidence="3">Blood</tissue>
    </source>
</reference>
<dbReference type="InterPro" id="IPR028002">
    <property type="entry name" value="Myb_DNA-bind_5"/>
</dbReference>
<evidence type="ECO:0000256" key="1">
    <source>
        <dbReference type="SAM" id="MobiDB-lite"/>
    </source>
</evidence>